<evidence type="ECO:0000313" key="3">
    <source>
        <dbReference type="Proteomes" id="UP000025227"/>
    </source>
</evidence>
<dbReference type="InterPro" id="IPR039629">
    <property type="entry name" value="R3HDM4"/>
</dbReference>
<dbReference type="InterPro" id="IPR036867">
    <property type="entry name" value="R3H_dom_sf"/>
</dbReference>
<sequence length="338" mass="38821">MGVTRRFDHLRPINVEEEVNDIIDRFNYADFDFSESDTEEAAICQNDQISDMFPASRSRKNKERRAERKMRRFLDLENSGAHSKNAGARKQRQQENVRVLMSYVDKEDICTDFSDIVPHTVTPFEKLFIDRENMQIWNDFIERDEEEQRQILNNEESSSGCGWFIVGGSSSKTFQGVDGRKRHPAYCGKACFQRMDGKSKRLLSGKRLPWAFIDRLEGELLSFFCSSSPGAADLSDDAVYVCVFENSLERALGHAIAQYLMLKSKSVTDRGSGERLTEFRNPRAFFIPPRIRLIPFLSSLRPEPIDFPSPSKCDEGHREKEESPDSSFSDIYPNHIGS</sequence>
<dbReference type="AlphaFoldDB" id="A0A7I4Y930"/>
<dbReference type="PANTHER" id="PTHR32019:SF2">
    <property type="entry name" value="R3H DOMAIN-CONTAINING PROTEIN 4"/>
    <property type="match status" value="1"/>
</dbReference>
<dbReference type="WBParaSite" id="HCON_00061910-00001">
    <property type="protein sequence ID" value="HCON_00061910-00001"/>
    <property type="gene ID" value="HCON_00061910"/>
</dbReference>
<dbReference type="Pfam" id="PF13902">
    <property type="entry name" value="R3H-assoc"/>
    <property type="match status" value="1"/>
</dbReference>
<feature type="compositionally biased region" description="Basic and acidic residues" evidence="1">
    <location>
        <begin position="312"/>
        <end position="323"/>
    </location>
</feature>
<dbReference type="OrthoDB" id="75169at2759"/>
<evidence type="ECO:0000256" key="1">
    <source>
        <dbReference type="SAM" id="MobiDB-lite"/>
    </source>
</evidence>
<evidence type="ECO:0000259" key="2">
    <source>
        <dbReference type="Pfam" id="PF13902"/>
    </source>
</evidence>
<keyword evidence="3" id="KW-1185">Reference proteome</keyword>
<evidence type="ECO:0000313" key="4">
    <source>
        <dbReference type="WBParaSite" id="HCON_00061910-00001"/>
    </source>
</evidence>
<organism evidence="3 4">
    <name type="scientific">Haemonchus contortus</name>
    <name type="common">Barber pole worm</name>
    <dbReference type="NCBI Taxonomy" id="6289"/>
    <lineage>
        <taxon>Eukaryota</taxon>
        <taxon>Metazoa</taxon>
        <taxon>Ecdysozoa</taxon>
        <taxon>Nematoda</taxon>
        <taxon>Chromadorea</taxon>
        <taxon>Rhabditida</taxon>
        <taxon>Rhabditina</taxon>
        <taxon>Rhabditomorpha</taxon>
        <taxon>Strongyloidea</taxon>
        <taxon>Trichostrongylidae</taxon>
        <taxon>Haemonchus</taxon>
    </lineage>
</organism>
<proteinExistence type="predicted"/>
<dbReference type="Proteomes" id="UP000025227">
    <property type="component" value="Unplaced"/>
</dbReference>
<dbReference type="OMA" id="NATYMEV"/>
<protein>
    <submittedName>
        <fullName evidence="4">R3H-assoc domain-containing protein</fullName>
    </submittedName>
</protein>
<dbReference type="InterPro" id="IPR025952">
    <property type="entry name" value="R3H-assoc_dom"/>
</dbReference>
<accession>A0A7I4Y930</accession>
<feature type="region of interest" description="Disordered" evidence="1">
    <location>
        <begin position="305"/>
        <end position="338"/>
    </location>
</feature>
<reference evidence="4" key="1">
    <citation type="submission" date="2020-12" db="UniProtKB">
        <authorList>
            <consortium name="WormBaseParasite"/>
        </authorList>
    </citation>
    <scope>IDENTIFICATION</scope>
    <source>
        <strain evidence="4">MHco3</strain>
    </source>
</reference>
<dbReference type="PANTHER" id="PTHR32019">
    <property type="entry name" value="R3H DOMAIN-CONTAINING PROTEIN 4"/>
    <property type="match status" value="1"/>
</dbReference>
<dbReference type="GO" id="GO:0003676">
    <property type="term" value="F:nucleic acid binding"/>
    <property type="evidence" value="ECO:0007669"/>
    <property type="project" value="InterPro"/>
</dbReference>
<name>A0A7I4Y930_HAECO</name>
<feature type="domain" description="R3H-associated N-terminal" evidence="2">
    <location>
        <begin position="69"/>
        <end position="198"/>
    </location>
</feature>
<dbReference type="SUPFAM" id="SSF82708">
    <property type="entry name" value="R3H domain"/>
    <property type="match status" value="1"/>
</dbReference>